<dbReference type="RefSeq" id="WP_239040872.1">
    <property type="nucleotide sequence ID" value="NZ_BAAAEY010000014.1"/>
</dbReference>
<evidence type="ECO:0000259" key="5">
    <source>
        <dbReference type="PROSITE" id="PS51898"/>
    </source>
</evidence>
<dbReference type="Pfam" id="PF00589">
    <property type="entry name" value="Phage_integrase"/>
    <property type="match status" value="1"/>
</dbReference>
<organism evidence="6 7">
    <name type="scientific">Marinobacterium sediminicola</name>
    <dbReference type="NCBI Taxonomy" id="518898"/>
    <lineage>
        <taxon>Bacteria</taxon>
        <taxon>Pseudomonadati</taxon>
        <taxon>Pseudomonadota</taxon>
        <taxon>Gammaproteobacteria</taxon>
        <taxon>Oceanospirillales</taxon>
        <taxon>Oceanospirillaceae</taxon>
        <taxon>Marinobacterium</taxon>
    </lineage>
</organism>
<dbReference type="InterPro" id="IPR011010">
    <property type="entry name" value="DNA_brk_join_enz"/>
</dbReference>
<evidence type="ECO:0000256" key="1">
    <source>
        <dbReference type="ARBA" id="ARBA00008857"/>
    </source>
</evidence>
<accession>A0ABY1S2Z7</accession>
<keyword evidence="4" id="KW-0233">DNA recombination</keyword>
<reference evidence="6 7" key="1">
    <citation type="submission" date="2017-05" db="EMBL/GenBank/DDBJ databases">
        <authorList>
            <person name="Varghese N."/>
            <person name="Submissions S."/>
        </authorList>
    </citation>
    <scope>NUCLEOTIDE SEQUENCE [LARGE SCALE GENOMIC DNA]</scope>
    <source>
        <strain evidence="6 7">CGMCC 1.7287</strain>
    </source>
</reference>
<dbReference type="PANTHER" id="PTHR30349">
    <property type="entry name" value="PHAGE INTEGRASE-RELATED"/>
    <property type="match status" value="1"/>
</dbReference>
<sequence>MKVQYLTRRSSGLYYYRRDIPKDLRELYGKRELKQSLKTYDEQQAIRKAQQLTKQYDLEFERLRSPVGEREQAVLFLKQYGLVDAPLSRQPFDPNEDGEFTWTGHDQMMQDLSEDLSYYDNDGEQRWYEPAPHEARALSILKDNERVTLHEVQDIALRGAADKKAQDELIRCFGYFIDRLPQHDIAQIRTRDAQAVIDKLLAEGLKTTTVKKALGRVRKQVRSVLKQYDMKALNPFENVEILNAGKDANKRYTPAIPERKTIRDAVLSNLNLVSAQVVGLLFDTGCRCGEVGGLMLKDIRLEDDTPNMRIQPEDNRGLKTIYSKRPVPLTGLSLLVAKHIVANAEPDQEYAFPRYNKHGVYSNGNCAQAVNKWLKGVVPKVTTHSFRHAMSDRLYESGIPRLETNNLLGWSDASMANHYGVSEGLQRLADALDRMHSFERNKCYFD</sequence>
<dbReference type="Pfam" id="PF20172">
    <property type="entry name" value="DUF6538"/>
    <property type="match status" value="1"/>
</dbReference>
<comment type="similarity">
    <text evidence="1">Belongs to the 'phage' integrase family.</text>
</comment>
<evidence type="ECO:0000313" key="6">
    <source>
        <dbReference type="EMBL" id="SMR77637.1"/>
    </source>
</evidence>
<comment type="caution">
    <text evidence="6">The sequence shown here is derived from an EMBL/GenBank/DDBJ whole genome shotgun (WGS) entry which is preliminary data.</text>
</comment>
<dbReference type="InterPro" id="IPR046668">
    <property type="entry name" value="DUF6538"/>
</dbReference>
<evidence type="ECO:0000256" key="2">
    <source>
        <dbReference type="ARBA" id="ARBA00022908"/>
    </source>
</evidence>
<name>A0ABY1S2Z7_9GAMM</name>
<evidence type="ECO:0000313" key="7">
    <source>
        <dbReference type="Proteomes" id="UP001159257"/>
    </source>
</evidence>
<dbReference type="PROSITE" id="PS51898">
    <property type="entry name" value="TYR_RECOMBINASE"/>
    <property type="match status" value="1"/>
</dbReference>
<dbReference type="SUPFAM" id="SSF56349">
    <property type="entry name" value="DNA breaking-rejoining enzymes"/>
    <property type="match status" value="1"/>
</dbReference>
<keyword evidence="2" id="KW-0229">DNA integration</keyword>
<protein>
    <submittedName>
        <fullName evidence="6">Site-specific recombinase XerD</fullName>
    </submittedName>
</protein>
<dbReference type="PANTHER" id="PTHR30349:SF41">
    <property type="entry name" value="INTEGRASE_RECOMBINASE PROTEIN MJ0367-RELATED"/>
    <property type="match status" value="1"/>
</dbReference>
<evidence type="ECO:0000256" key="3">
    <source>
        <dbReference type="ARBA" id="ARBA00023125"/>
    </source>
</evidence>
<feature type="domain" description="Tyr recombinase" evidence="5">
    <location>
        <begin position="247"/>
        <end position="433"/>
    </location>
</feature>
<dbReference type="Proteomes" id="UP001159257">
    <property type="component" value="Unassembled WGS sequence"/>
</dbReference>
<dbReference type="InterPro" id="IPR050090">
    <property type="entry name" value="Tyrosine_recombinase_XerCD"/>
</dbReference>
<keyword evidence="3" id="KW-0238">DNA-binding</keyword>
<dbReference type="Gene3D" id="1.10.443.10">
    <property type="entry name" value="Intergrase catalytic core"/>
    <property type="match status" value="1"/>
</dbReference>
<proteinExistence type="inferred from homology"/>
<keyword evidence="7" id="KW-1185">Reference proteome</keyword>
<dbReference type="InterPro" id="IPR002104">
    <property type="entry name" value="Integrase_catalytic"/>
</dbReference>
<dbReference type="InterPro" id="IPR013762">
    <property type="entry name" value="Integrase-like_cat_sf"/>
</dbReference>
<gene>
    <name evidence="6" type="ORF">SAMN04487964_11555</name>
</gene>
<dbReference type="EMBL" id="FXWV01000015">
    <property type="protein sequence ID" value="SMR77637.1"/>
    <property type="molecule type" value="Genomic_DNA"/>
</dbReference>
<evidence type="ECO:0000256" key="4">
    <source>
        <dbReference type="ARBA" id="ARBA00023172"/>
    </source>
</evidence>